<dbReference type="RefSeq" id="WP_006198423.1">
    <property type="nucleotide sequence ID" value="NZ_CAWNZE010000001.1"/>
</dbReference>
<feature type="region of interest" description="Disordered" evidence="1">
    <location>
        <begin position="36"/>
        <end position="96"/>
    </location>
</feature>
<evidence type="ECO:0000313" key="2">
    <source>
        <dbReference type="EMBL" id="AVZ30119.1"/>
    </source>
</evidence>
<dbReference type="EMBL" id="CP020114">
    <property type="protein sequence ID" value="AVZ30119.1"/>
    <property type="molecule type" value="Genomic_DNA"/>
</dbReference>
<organism evidence="2 3">
    <name type="scientific">Nodularia spumigena UHCC 0039</name>
    <dbReference type="NCBI Taxonomy" id="1914872"/>
    <lineage>
        <taxon>Bacteria</taxon>
        <taxon>Bacillati</taxon>
        <taxon>Cyanobacteriota</taxon>
        <taxon>Cyanophyceae</taxon>
        <taxon>Nostocales</taxon>
        <taxon>Nodulariaceae</taxon>
        <taxon>Nodularia</taxon>
    </lineage>
</organism>
<protein>
    <submittedName>
        <fullName evidence="2">Uncharacterized protein</fullName>
    </submittedName>
</protein>
<dbReference type="InterPro" id="IPR049891">
    <property type="entry name" value="CTB"/>
</dbReference>
<dbReference type="Proteomes" id="UP000244056">
    <property type="component" value="Chromosome"/>
</dbReference>
<accession>A0A2S0Q6Q3</accession>
<evidence type="ECO:0000256" key="1">
    <source>
        <dbReference type="SAM" id="MobiDB-lite"/>
    </source>
</evidence>
<feature type="compositionally biased region" description="Polar residues" evidence="1">
    <location>
        <begin position="36"/>
        <end position="78"/>
    </location>
</feature>
<dbReference type="AlphaFoldDB" id="A0A2S0Q6Q3"/>
<gene>
    <name evidence="2" type="ORF">BMF81_01343</name>
</gene>
<reference evidence="2 3" key="1">
    <citation type="submission" date="2017-03" db="EMBL/GenBank/DDBJ databases">
        <title>Comparative genomics of the toxic Baltic Sea cyanobacteria Nodularia spumigena UHCC 0039 and its response on varying salinity.</title>
        <authorList>
            <person name="Teikari J.E."/>
        </authorList>
    </citation>
    <scope>NUCLEOTIDE SEQUENCE [LARGE SCALE GENOMIC DNA]</scope>
    <source>
        <strain evidence="2 3">UHCC 0039</strain>
    </source>
</reference>
<dbReference type="KEGG" id="nsp:BMF81_01343"/>
<name>A0A2S0Q6Q3_NODSP</name>
<sequence>MSHQMITSDWFAESELSDRQQEFLVGGINYQLQDNNFAQGSATRRNTSDNSPEGNSSASNTQQADVNSNATSFLSSEPTEFPALANFEELNQLNTD</sequence>
<dbReference type="NCBIfam" id="NF038167">
    <property type="entry name" value="cyan_ocin_like"/>
    <property type="match status" value="1"/>
</dbReference>
<dbReference type="GeneID" id="78016701"/>
<proteinExistence type="predicted"/>
<evidence type="ECO:0000313" key="3">
    <source>
        <dbReference type="Proteomes" id="UP000244056"/>
    </source>
</evidence>